<name>A0A7L9U1V2_9BURK</name>
<evidence type="ECO:0000313" key="3">
    <source>
        <dbReference type="Proteomes" id="UP000593875"/>
    </source>
</evidence>
<protein>
    <submittedName>
        <fullName evidence="2">Uncharacterized protein</fullName>
    </submittedName>
</protein>
<dbReference type="KEGG" id="mlir:LPB04_18260"/>
<keyword evidence="1" id="KW-1133">Transmembrane helix</keyword>
<dbReference type="Proteomes" id="UP000593875">
    <property type="component" value="Chromosome"/>
</dbReference>
<keyword evidence="1" id="KW-0472">Membrane</keyword>
<reference evidence="2 3" key="1">
    <citation type="submission" date="2020-10" db="EMBL/GenBank/DDBJ databases">
        <title>Genome sequencing of Massilia sp. LPB0304.</title>
        <authorList>
            <person name="Kim J."/>
        </authorList>
    </citation>
    <scope>NUCLEOTIDE SEQUENCE [LARGE SCALE GENOMIC DNA]</scope>
    <source>
        <strain evidence="2 3">LPB0304</strain>
    </source>
</reference>
<gene>
    <name evidence="2" type="ORF">LPB04_18260</name>
</gene>
<keyword evidence="3" id="KW-1185">Reference proteome</keyword>
<sequence>MPPLVHWIVQYLIAVVSMAALLTGIDMMGGETLPRALLSALAWSAVASALFIGTRYRNMKRGIACAVCDTLDKK</sequence>
<proteinExistence type="predicted"/>
<keyword evidence="1" id="KW-0812">Transmembrane</keyword>
<feature type="transmembrane region" description="Helical" evidence="1">
    <location>
        <begin position="37"/>
        <end position="54"/>
    </location>
</feature>
<feature type="transmembrane region" description="Helical" evidence="1">
    <location>
        <begin position="7"/>
        <end position="25"/>
    </location>
</feature>
<accession>A0A7L9U1V2</accession>
<dbReference type="RefSeq" id="WP_193685920.1">
    <property type="nucleotide sequence ID" value="NZ_CP062941.1"/>
</dbReference>
<evidence type="ECO:0000256" key="1">
    <source>
        <dbReference type="SAM" id="Phobius"/>
    </source>
</evidence>
<evidence type="ECO:0000313" key="2">
    <source>
        <dbReference type="EMBL" id="QOL48877.1"/>
    </source>
</evidence>
<dbReference type="EMBL" id="CP062941">
    <property type="protein sequence ID" value="QOL48877.1"/>
    <property type="molecule type" value="Genomic_DNA"/>
</dbReference>
<organism evidence="2 3">
    <name type="scientific">Massilia litorea</name>
    <dbReference type="NCBI Taxonomy" id="2769491"/>
    <lineage>
        <taxon>Bacteria</taxon>
        <taxon>Pseudomonadati</taxon>
        <taxon>Pseudomonadota</taxon>
        <taxon>Betaproteobacteria</taxon>
        <taxon>Burkholderiales</taxon>
        <taxon>Oxalobacteraceae</taxon>
        <taxon>Telluria group</taxon>
        <taxon>Massilia</taxon>
    </lineage>
</organism>
<dbReference type="AlphaFoldDB" id="A0A7L9U1V2"/>